<feature type="transmembrane region" description="Helical" evidence="6">
    <location>
        <begin position="181"/>
        <end position="201"/>
    </location>
</feature>
<keyword evidence="6" id="KW-0812">Transmembrane</keyword>
<dbReference type="Pfam" id="PF13187">
    <property type="entry name" value="Fer4_9"/>
    <property type="match status" value="1"/>
</dbReference>
<dbReference type="InterPro" id="IPR051460">
    <property type="entry name" value="HdrC_iron-sulfur_subunit"/>
</dbReference>
<evidence type="ECO:0000256" key="3">
    <source>
        <dbReference type="ARBA" id="ARBA00023002"/>
    </source>
</evidence>
<proteinExistence type="predicted"/>
<dbReference type="PANTHER" id="PTHR43255:SF1">
    <property type="entry name" value="IRON-SULFUR-BINDING OXIDOREDUCTASE FADF-RELATED"/>
    <property type="match status" value="1"/>
</dbReference>
<evidence type="ECO:0000259" key="7">
    <source>
        <dbReference type="PROSITE" id="PS51379"/>
    </source>
</evidence>
<evidence type="ECO:0000313" key="8">
    <source>
        <dbReference type="EMBL" id="ASY24378.1"/>
    </source>
</evidence>
<feature type="transmembrane region" description="Helical" evidence="6">
    <location>
        <begin position="66"/>
        <end position="87"/>
    </location>
</feature>
<dbReference type="GO" id="GO:0051539">
    <property type="term" value="F:4 iron, 4 sulfur cluster binding"/>
    <property type="evidence" value="ECO:0007669"/>
    <property type="project" value="UniProtKB-KW"/>
</dbReference>
<dbReference type="SUPFAM" id="SSF46548">
    <property type="entry name" value="alpha-helical ferredoxin"/>
    <property type="match status" value="1"/>
</dbReference>
<feature type="transmembrane region" description="Helical" evidence="6">
    <location>
        <begin position="213"/>
        <end position="233"/>
    </location>
</feature>
<dbReference type="GO" id="GO:0016491">
    <property type="term" value="F:oxidoreductase activity"/>
    <property type="evidence" value="ECO:0007669"/>
    <property type="project" value="UniProtKB-KW"/>
</dbReference>
<keyword evidence="3" id="KW-0560">Oxidoreductase</keyword>
<keyword evidence="2" id="KW-0479">Metal-binding</keyword>
<keyword evidence="1" id="KW-0004">4Fe-4S</keyword>
<dbReference type="GO" id="GO:0046872">
    <property type="term" value="F:metal ion binding"/>
    <property type="evidence" value="ECO:0007669"/>
    <property type="project" value="UniProtKB-KW"/>
</dbReference>
<keyword evidence="6" id="KW-1133">Transmembrane helix</keyword>
<keyword evidence="5" id="KW-0411">Iron-sulfur</keyword>
<dbReference type="EMBL" id="CP016779">
    <property type="protein sequence ID" value="ASY24378.1"/>
    <property type="molecule type" value="Genomic_DNA"/>
</dbReference>
<sequence>MLAIIAYLLTVTAVAIFALQSYKLFKKISAGQSDPSRFTNKSKRLKNTVVEVLTHTKMLNFTASGIAHWFVMVGFFALLGTLITAYGQLVDPAWALPVIGHFVGYEFFAELVAALTGVSIVALIGIRQVTRFVRKGRASRFYGSGNKKAYYVEATILVIVFCVIALRGLEGALLNKEAWNWHYAFSYPAVVFFSTYSVNQIENLIQIIAFSKIAVSMIWFIVVGLNLNMGIAWHRFLAPFNIFFKRNATSENALGPLPVMLSHGSEINFEDPKEDDVFGIGTAADISWKGLLDMATCTECGRCQSQCPAWHTEKPLSPKLLIMAMRDHALAKIGTEAAGTEKIVGNNPHENAISLDVLWSCTTCGACVEECPVDIEHVDHIVNMRRFQVLVESEFPTELGNTFRNLEKAGNPWGANRVDRDAWIKEVDFPITVIDSVIPDDVEYLFWVGCAGAYEERAKKTTKAVAELLYMSGVTFGVLGKKETCTGDPARRSGNEFLYQILSRENIETLQETFGTRGVKKVVVTCPHCFTTIGRDYKQQGFELQMVHHTQLLNQLVKEGKLKPIAPDKADAKKLTYHDPCYLGRHNQIYEPPRELLESAGVEVNEMPRNQERSFCCGAGGGRMWMEEKIGSRINLNRVDEAIATGAQEVAVACPFCRVMVSDGMVARDSSVEVLDVAQIMLRSVKRLG</sequence>
<dbReference type="GO" id="GO:0005886">
    <property type="term" value="C:plasma membrane"/>
    <property type="evidence" value="ECO:0007669"/>
    <property type="project" value="TreeGrafter"/>
</dbReference>
<feature type="transmembrane region" description="Helical" evidence="6">
    <location>
        <begin position="107"/>
        <end position="129"/>
    </location>
</feature>
<evidence type="ECO:0000256" key="5">
    <source>
        <dbReference type="ARBA" id="ARBA00023014"/>
    </source>
</evidence>
<keyword evidence="9" id="KW-1185">Reference proteome</keyword>
<feature type="transmembrane region" description="Helical" evidence="6">
    <location>
        <begin position="6"/>
        <end position="25"/>
    </location>
</feature>
<dbReference type="Pfam" id="PF02754">
    <property type="entry name" value="CCG"/>
    <property type="match status" value="2"/>
</dbReference>
<evidence type="ECO:0000313" key="9">
    <source>
        <dbReference type="Proteomes" id="UP000217210"/>
    </source>
</evidence>
<evidence type="ECO:0000256" key="4">
    <source>
        <dbReference type="ARBA" id="ARBA00023004"/>
    </source>
</evidence>
<dbReference type="RefSeq" id="WP_095688637.1">
    <property type="nucleotide sequence ID" value="NZ_CP016779.1"/>
</dbReference>
<dbReference type="InterPro" id="IPR017900">
    <property type="entry name" value="4Fe4S_Fe_S_CS"/>
</dbReference>
<organism evidence="8 9">
    <name type="scientific">Candidatus Nanopelagicus abundans</name>
    <dbReference type="NCBI Taxonomy" id="1884916"/>
    <lineage>
        <taxon>Bacteria</taxon>
        <taxon>Bacillati</taxon>
        <taxon>Actinomycetota</taxon>
        <taxon>Actinomycetes</taxon>
        <taxon>Candidatus Nanopelagicales</taxon>
        <taxon>Candidatus Nanopelagicaceae</taxon>
        <taxon>Candidatus Nanopelagicus</taxon>
    </lineage>
</organism>
<reference evidence="8 9" key="1">
    <citation type="submission" date="2016-07" db="EMBL/GenBank/DDBJ databases">
        <title>High microdiversification within the ubiquitous acI lineage of Actinobacteria.</title>
        <authorList>
            <person name="Neuenschwander S.M."/>
            <person name="Salcher M."/>
            <person name="Ghai R."/>
            <person name="Pernthaler J."/>
        </authorList>
    </citation>
    <scope>NUCLEOTIDE SEQUENCE [LARGE SCALE GENOMIC DNA]</scope>
    <source>
        <strain evidence="8">MMS-IIB-91</strain>
    </source>
</reference>
<dbReference type="InterPro" id="IPR004017">
    <property type="entry name" value="Cys_rich_dom"/>
</dbReference>
<dbReference type="Proteomes" id="UP000217210">
    <property type="component" value="Chromosome"/>
</dbReference>
<evidence type="ECO:0000256" key="1">
    <source>
        <dbReference type="ARBA" id="ARBA00022485"/>
    </source>
</evidence>
<name>A0A249L5J5_9ACTN</name>
<dbReference type="AlphaFoldDB" id="A0A249L5J5"/>
<dbReference type="InterPro" id="IPR017896">
    <property type="entry name" value="4Fe4S_Fe-S-bd"/>
</dbReference>
<gene>
    <name evidence="8" type="ORF">B1sIIB91_05820</name>
</gene>
<keyword evidence="4" id="KW-0408">Iron</keyword>
<accession>A0A249L5J5</accession>
<feature type="transmembrane region" description="Helical" evidence="6">
    <location>
        <begin position="150"/>
        <end position="169"/>
    </location>
</feature>
<dbReference type="PANTHER" id="PTHR43255">
    <property type="entry name" value="IRON-SULFUR-BINDING OXIDOREDUCTASE FADF-RELATED-RELATED"/>
    <property type="match status" value="1"/>
</dbReference>
<dbReference type="PROSITE" id="PS00198">
    <property type="entry name" value="4FE4S_FER_1"/>
    <property type="match status" value="1"/>
</dbReference>
<dbReference type="Gene3D" id="1.10.1060.10">
    <property type="entry name" value="Alpha-helical ferredoxin"/>
    <property type="match status" value="1"/>
</dbReference>
<protein>
    <submittedName>
        <fullName evidence="8">Enoyl-CoA hydratase</fullName>
    </submittedName>
</protein>
<dbReference type="PROSITE" id="PS51379">
    <property type="entry name" value="4FE4S_FER_2"/>
    <property type="match status" value="2"/>
</dbReference>
<feature type="domain" description="4Fe-4S ferredoxin-type" evidence="7">
    <location>
        <begin position="288"/>
        <end position="315"/>
    </location>
</feature>
<feature type="domain" description="4Fe-4S ferredoxin-type" evidence="7">
    <location>
        <begin position="351"/>
        <end position="381"/>
    </location>
</feature>
<dbReference type="KEGG" id="nab:B1sIIB91_05820"/>
<evidence type="ECO:0000256" key="2">
    <source>
        <dbReference type="ARBA" id="ARBA00022723"/>
    </source>
</evidence>
<dbReference type="OrthoDB" id="9794954at2"/>
<dbReference type="InterPro" id="IPR009051">
    <property type="entry name" value="Helical_ferredxn"/>
</dbReference>
<evidence type="ECO:0000256" key="6">
    <source>
        <dbReference type="SAM" id="Phobius"/>
    </source>
</evidence>
<keyword evidence="6" id="KW-0472">Membrane</keyword>